<name>A0ABS2P9X9_9BACL</name>
<evidence type="ECO:0000313" key="2">
    <source>
        <dbReference type="Proteomes" id="UP000741863"/>
    </source>
</evidence>
<dbReference type="Proteomes" id="UP000741863">
    <property type="component" value="Unassembled WGS sequence"/>
</dbReference>
<dbReference type="InterPro" id="IPR011051">
    <property type="entry name" value="RmlC_Cupin_sf"/>
</dbReference>
<sequence>MQIISIDASVGKETTIEDSTFLLTPLIRNAGHIRMVSIFLEEEQTIPYREASVDQLVIIVRGNGWVQVEDSEQTPLAPGQAAFFPEGEYHVIGTEEELVAFIIEGVDLYDTIPLLYSR</sequence>
<dbReference type="Gene3D" id="2.60.120.10">
    <property type="entry name" value="Jelly Rolls"/>
    <property type="match status" value="1"/>
</dbReference>
<dbReference type="RefSeq" id="WP_204696345.1">
    <property type="nucleotide sequence ID" value="NZ_JAFBEC010000003.1"/>
</dbReference>
<accession>A0ABS2P9X9</accession>
<protein>
    <submittedName>
        <fullName evidence="1">Quercetin dioxygenase-like cupin family protein</fullName>
    </submittedName>
</protein>
<reference evidence="1 2" key="1">
    <citation type="submission" date="2021-01" db="EMBL/GenBank/DDBJ databases">
        <title>Genomic Encyclopedia of Type Strains, Phase IV (KMG-IV): sequencing the most valuable type-strain genomes for metagenomic binning, comparative biology and taxonomic classification.</title>
        <authorList>
            <person name="Goeker M."/>
        </authorList>
    </citation>
    <scope>NUCLEOTIDE SEQUENCE [LARGE SCALE GENOMIC DNA]</scope>
    <source>
        <strain evidence="1 2">DSM 25540</strain>
    </source>
</reference>
<organism evidence="1 2">
    <name type="scientific">Geomicrobium sediminis</name>
    <dbReference type="NCBI Taxonomy" id="1347788"/>
    <lineage>
        <taxon>Bacteria</taxon>
        <taxon>Bacillati</taxon>
        <taxon>Bacillota</taxon>
        <taxon>Bacilli</taxon>
        <taxon>Bacillales</taxon>
        <taxon>Geomicrobium</taxon>
    </lineage>
</organism>
<dbReference type="EMBL" id="JAFBEC010000003">
    <property type="protein sequence ID" value="MBM7632213.1"/>
    <property type="molecule type" value="Genomic_DNA"/>
</dbReference>
<keyword evidence="2" id="KW-1185">Reference proteome</keyword>
<dbReference type="SUPFAM" id="SSF51182">
    <property type="entry name" value="RmlC-like cupins"/>
    <property type="match status" value="1"/>
</dbReference>
<evidence type="ECO:0000313" key="1">
    <source>
        <dbReference type="EMBL" id="MBM7632213.1"/>
    </source>
</evidence>
<dbReference type="InterPro" id="IPR014710">
    <property type="entry name" value="RmlC-like_jellyroll"/>
</dbReference>
<comment type="caution">
    <text evidence="1">The sequence shown here is derived from an EMBL/GenBank/DDBJ whole genome shotgun (WGS) entry which is preliminary data.</text>
</comment>
<gene>
    <name evidence="1" type="ORF">JOD17_001306</name>
</gene>
<proteinExistence type="predicted"/>